<accession>A0A3R8T2Z4</accession>
<dbReference type="Proteomes" id="UP000270261">
    <property type="component" value="Unassembled WGS sequence"/>
</dbReference>
<name>A0A3R8T2Z4_9BURK</name>
<dbReference type="EMBL" id="RRUE01000001">
    <property type="protein sequence ID" value="RRN45149.1"/>
    <property type="molecule type" value="Genomic_DNA"/>
</dbReference>
<reference evidence="3 4" key="1">
    <citation type="submission" date="2018-11" db="EMBL/GenBank/DDBJ databases">
        <title>Genome sequencing of Lautropia sp. KCOM 2505 (= ChDC F240).</title>
        <authorList>
            <person name="Kook J.-K."/>
            <person name="Park S.-N."/>
            <person name="Lim Y.K."/>
        </authorList>
    </citation>
    <scope>NUCLEOTIDE SEQUENCE [LARGE SCALE GENOMIC DNA]</scope>
    <source>
        <strain evidence="3 4">KCOM 2505</strain>
    </source>
</reference>
<dbReference type="Gene3D" id="2.40.10.220">
    <property type="entry name" value="predicted glycosyltransferase like domains"/>
    <property type="match status" value="1"/>
</dbReference>
<proteinExistence type="predicted"/>
<dbReference type="GO" id="GO:0035438">
    <property type="term" value="F:cyclic-di-GMP binding"/>
    <property type="evidence" value="ECO:0007669"/>
    <property type="project" value="InterPro"/>
</dbReference>
<gene>
    <name evidence="3" type="ORF">EHV23_02585</name>
</gene>
<evidence type="ECO:0000259" key="2">
    <source>
        <dbReference type="Pfam" id="PF07317"/>
    </source>
</evidence>
<feature type="domain" description="PilZ" evidence="1">
    <location>
        <begin position="137"/>
        <end position="245"/>
    </location>
</feature>
<dbReference type="Pfam" id="PF07317">
    <property type="entry name" value="PilZN"/>
    <property type="match status" value="1"/>
</dbReference>
<evidence type="ECO:0000313" key="4">
    <source>
        <dbReference type="Proteomes" id="UP000270261"/>
    </source>
</evidence>
<sequence length="258" mass="28286">MNMPSPSTGTHHGRVPGFLPMSLADGLDQFRVTGTMAVRAMLRELQNAREHVVLYSADDDALHLVTRIEGLEAQDFRLTMAGSEADIEALMEAGPLTLVGMTGAVKIQLTVSALSLRDDGHNSQLIAAIPDHGWRIQRRDAFRVTPPEGDGATVVVRMPQQKEARGRLHDLSAGGLCFYWQASQGALQVGQTLPHSRIERVRAPALPCDLKIIRIGAPDGNGEQLVSCRFEALPEAIARRVQVYVMDVERRVRAVRND</sequence>
<organism evidence="3 4">
    <name type="scientific">Lautropia dentalis</name>
    <dbReference type="NCBI Taxonomy" id="2490857"/>
    <lineage>
        <taxon>Bacteria</taxon>
        <taxon>Pseudomonadati</taxon>
        <taxon>Pseudomonadota</taxon>
        <taxon>Betaproteobacteria</taxon>
        <taxon>Burkholderiales</taxon>
        <taxon>Burkholderiaceae</taxon>
        <taxon>Lautropia</taxon>
    </lineage>
</organism>
<evidence type="ECO:0008006" key="5">
    <source>
        <dbReference type="Google" id="ProtNLM"/>
    </source>
</evidence>
<dbReference type="InterPro" id="IPR009926">
    <property type="entry name" value="T3SS_YcgR_PilZN"/>
</dbReference>
<evidence type="ECO:0000313" key="3">
    <source>
        <dbReference type="EMBL" id="RRN45149.1"/>
    </source>
</evidence>
<dbReference type="Pfam" id="PF07238">
    <property type="entry name" value="PilZ"/>
    <property type="match status" value="1"/>
</dbReference>
<dbReference type="OrthoDB" id="5572581at2"/>
<keyword evidence="4" id="KW-1185">Reference proteome</keyword>
<comment type="caution">
    <text evidence="3">The sequence shown here is derived from an EMBL/GenBank/DDBJ whole genome shotgun (WGS) entry which is preliminary data.</text>
</comment>
<feature type="domain" description="Type III secretion system flagellar brake protein YcgR PilZN" evidence="2">
    <location>
        <begin position="30"/>
        <end position="132"/>
    </location>
</feature>
<evidence type="ECO:0000259" key="1">
    <source>
        <dbReference type="Pfam" id="PF07238"/>
    </source>
</evidence>
<dbReference type="AlphaFoldDB" id="A0A3R8T2Z4"/>
<protein>
    <recommendedName>
        <fullName evidence="5">Flagellar brake protein</fullName>
    </recommendedName>
</protein>
<dbReference type="InterPro" id="IPR009875">
    <property type="entry name" value="PilZ_domain"/>
</dbReference>